<feature type="non-terminal residue" evidence="2">
    <location>
        <position position="1"/>
    </location>
</feature>
<gene>
    <name evidence="2" type="ORF">H9828_04080</name>
</gene>
<accession>A0A9D1Z2W6</accession>
<dbReference type="EMBL" id="DXDA01000034">
    <property type="protein sequence ID" value="HIY68576.1"/>
    <property type="molecule type" value="Genomic_DNA"/>
</dbReference>
<name>A0A9D1Z2W6_9BACT</name>
<evidence type="ECO:0000313" key="2">
    <source>
        <dbReference type="EMBL" id="HIY68576.1"/>
    </source>
</evidence>
<reference evidence="2" key="1">
    <citation type="journal article" date="2021" name="PeerJ">
        <title>Extensive microbial diversity within the chicken gut microbiome revealed by metagenomics and culture.</title>
        <authorList>
            <person name="Gilroy R."/>
            <person name="Ravi A."/>
            <person name="Getino M."/>
            <person name="Pursley I."/>
            <person name="Horton D.L."/>
            <person name="Alikhan N.F."/>
            <person name="Baker D."/>
            <person name="Gharbi K."/>
            <person name="Hall N."/>
            <person name="Watson M."/>
            <person name="Adriaenssens E.M."/>
            <person name="Foster-Nyarko E."/>
            <person name="Jarju S."/>
            <person name="Secka A."/>
            <person name="Antonio M."/>
            <person name="Oren A."/>
            <person name="Chaudhuri R.R."/>
            <person name="La Ragione R."/>
            <person name="Hildebrand F."/>
            <person name="Pallen M.J."/>
        </authorList>
    </citation>
    <scope>NUCLEOTIDE SEQUENCE</scope>
    <source>
        <strain evidence="2">5134</strain>
    </source>
</reference>
<evidence type="ECO:0000313" key="3">
    <source>
        <dbReference type="Proteomes" id="UP000886844"/>
    </source>
</evidence>
<sequence length="63" mass="7091">SGNAENSSNRELKSLLTMVLFLSHHEDKNKITSNQIFGVKLYIITFGFFISFVPGRTDVRSGQ</sequence>
<keyword evidence="1" id="KW-1133">Transmembrane helix</keyword>
<reference evidence="2" key="2">
    <citation type="submission" date="2021-04" db="EMBL/GenBank/DDBJ databases">
        <authorList>
            <person name="Gilroy R."/>
        </authorList>
    </citation>
    <scope>NUCLEOTIDE SEQUENCE</scope>
    <source>
        <strain evidence="2">5134</strain>
    </source>
</reference>
<keyword evidence="1" id="KW-0472">Membrane</keyword>
<organism evidence="2 3">
    <name type="scientific">Candidatus Alistipes intestinigallinarum</name>
    <dbReference type="NCBI Taxonomy" id="2838440"/>
    <lineage>
        <taxon>Bacteria</taxon>
        <taxon>Pseudomonadati</taxon>
        <taxon>Bacteroidota</taxon>
        <taxon>Bacteroidia</taxon>
        <taxon>Bacteroidales</taxon>
        <taxon>Rikenellaceae</taxon>
        <taxon>Alistipes</taxon>
    </lineage>
</organism>
<dbReference type="AlphaFoldDB" id="A0A9D1Z2W6"/>
<keyword evidence="1" id="KW-0812">Transmembrane</keyword>
<comment type="caution">
    <text evidence="2">The sequence shown here is derived from an EMBL/GenBank/DDBJ whole genome shotgun (WGS) entry which is preliminary data.</text>
</comment>
<evidence type="ECO:0000256" key="1">
    <source>
        <dbReference type="SAM" id="Phobius"/>
    </source>
</evidence>
<proteinExistence type="predicted"/>
<protein>
    <submittedName>
        <fullName evidence="2">Uncharacterized protein</fullName>
    </submittedName>
</protein>
<dbReference type="Proteomes" id="UP000886844">
    <property type="component" value="Unassembled WGS sequence"/>
</dbReference>
<feature type="transmembrane region" description="Helical" evidence="1">
    <location>
        <begin position="36"/>
        <end position="55"/>
    </location>
</feature>